<sequence length="523" mass="58629">MDFDPEEVLRLMLPDRADLVQSWAANPDVAEFLCELGACGYADAEKTVRRIELEAASNLERTRDLAFHNYGTFIETADCARDVAKDFVGVEENLQRFVDGCPGFVAQCGDFREKAQKLMAHRRLASLALARHTQLLEILELPQLMDTCVRNGYCEEALQLAQYVERLQKKHGKIPVIQDIVHCVQRSQRLLVKQLLAQIGSPTQLPQCLKLLGYLRRLEVFTPAQLRVKFLQARTAWLKSAIEGVLRDDPYYYLNKVIELHRVHLFDIITQYRALFSGPAGSAKDDSVDLPAIFYSWVFFVIKQFLETVDAGLTNDPKVVARMDSLFGQCNYFATSLSRVGVDFSPRVHQLFSKAAMRNLTEAIDSSLEQFKSRLATITSASIDSVRFTEPASRSEDLHPPLSLLDFQALAYLANDLLRALNDFSACAQLRQGLETVKLFETKLRVAGEMLAAVLRREGGATSGVAKLFTRAFVPHMALCLRSLCGPDRVKDVLGSSCWGTLHLELDVGSVNVALVEFEETTK</sequence>
<evidence type="ECO:0000256" key="6">
    <source>
        <dbReference type="ARBA" id="ARBA00023034"/>
    </source>
</evidence>
<name>A0A7R9BFA1_9CRUS</name>
<evidence type="ECO:0000313" key="9">
    <source>
        <dbReference type="EMBL" id="CAD7272979.1"/>
    </source>
</evidence>
<keyword evidence="10" id="KW-1185">Reference proteome</keyword>
<evidence type="ECO:0000256" key="7">
    <source>
        <dbReference type="ARBA" id="ARBA00023136"/>
    </source>
</evidence>
<dbReference type="GO" id="GO:0015031">
    <property type="term" value="P:protein transport"/>
    <property type="evidence" value="ECO:0007669"/>
    <property type="project" value="UniProtKB-KW"/>
</dbReference>
<evidence type="ECO:0000256" key="5">
    <source>
        <dbReference type="ARBA" id="ARBA00022927"/>
    </source>
</evidence>
<dbReference type="InterPro" id="IPR016159">
    <property type="entry name" value="Cullin_repeat-like_dom_sf"/>
</dbReference>
<dbReference type="OrthoDB" id="1661054at2759"/>
<dbReference type="Pfam" id="PF04124">
    <property type="entry name" value="Dor1"/>
    <property type="match status" value="1"/>
</dbReference>
<evidence type="ECO:0000256" key="8">
    <source>
        <dbReference type="ARBA" id="ARBA00031347"/>
    </source>
</evidence>
<evidence type="ECO:0000313" key="10">
    <source>
        <dbReference type="Proteomes" id="UP000678499"/>
    </source>
</evidence>
<comment type="subcellular location">
    <subcellularLocation>
        <location evidence="1">Golgi apparatus membrane</location>
        <topology evidence="1">Peripheral membrane protein</topology>
    </subcellularLocation>
</comment>
<keyword evidence="4" id="KW-0813">Transport</keyword>
<dbReference type="AlphaFoldDB" id="A0A7R9BFA1"/>
<evidence type="ECO:0000256" key="4">
    <source>
        <dbReference type="ARBA" id="ARBA00022448"/>
    </source>
</evidence>
<reference evidence="9" key="1">
    <citation type="submission" date="2020-11" db="EMBL/GenBank/DDBJ databases">
        <authorList>
            <person name="Tran Van P."/>
        </authorList>
    </citation>
    <scope>NUCLEOTIDE SEQUENCE</scope>
</reference>
<dbReference type="Proteomes" id="UP000678499">
    <property type="component" value="Unassembled WGS sequence"/>
</dbReference>
<keyword evidence="6" id="KW-0333">Golgi apparatus</keyword>
<evidence type="ECO:0000256" key="1">
    <source>
        <dbReference type="ARBA" id="ARBA00004395"/>
    </source>
</evidence>
<dbReference type="GO" id="GO:0017119">
    <property type="term" value="C:Golgi transport complex"/>
    <property type="evidence" value="ECO:0007669"/>
    <property type="project" value="InterPro"/>
</dbReference>
<dbReference type="SUPFAM" id="SSF74788">
    <property type="entry name" value="Cullin repeat-like"/>
    <property type="match status" value="1"/>
</dbReference>
<dbReference type="EMBL" id="CAJPEX010000079">
    <property type="protein sequence ID" value="CAG0913131.1"/>
    <property type="molecule type" value="Genomic_DNA"/>
</dbReference>
<protein>
    <recommendedName>
        <fullName evidence="3">Conserved oligomeric Golgi complex subunit 8</fullName>
    </recommendedName>
    <alternativeName>
        <fullName evidence="8">Component of oligomeric Golgi complex 8</fullName>
    </alternativeName>
</protein>
<proteinExistence type="inferred from homology"/>
<feature type="non-terminal residue" evidence="9">
    <location>
        <position position="1"/>
    </location>
</feature>
<accession>A0A7R9BFA1</accession>
<dbReference type="GO" id="GO:0006891">
    <property type="term" value="P:intra-Golgi vesicle-mediated transport"/>
    <property type="evidence" value="ECO:0007669"/>
    <property type="project" value="TreeGrafter"/>
</dbReference>
<evidence type="ECO:0000256" key="3">
    <source>
        <dbReference type="ARBA" id="ARBA00020983"/>
    </source>
</evidence>
<gene>
    <name evidence="9" type="ORF">NMOB1V02_LOCUS889</name>
</gene>
<keyword evidence="7" id="KW-0472">Membrane</keyword>
<dbReference type="PANTHER" id="PTHR21311:SF0">
    <property type="entry name" value="CONSERVED OLIGOMERIC GOLGI COMPLEX SUBUNIT 8"/>
    <property type="match status" value="1"/>
</dbReference>
<organism evidence="9">
    <name type="scientific">Notodromas monacha</name>
    <dbReference type="NCBI Taxonomy" id="399045"/>
    <lineage>
        <taxon>Eukaryota</taxon>
        <taxon>Metazoa</taxon>
        <taxon>Ecdysozoa</taxon>
        <taxon>Arthropoda</taxon>
        <taxon>Crustacea</taxon>
        <taxon>Oligostraca</taxon>
        <taxon>Ostracoda</taxon>
        <taxon>Podocopa</taxon>
        <taxon>Podocopida</taxon>
        <taxon>Cypridocopina</taxon>
        <taxon>Cypridoidea</taxon>
        <taxon>Cyprididae</taxon>
        <taxon>Notodromas</taxon>
    </lineage>
</organism>
<comment type="similarity">
    <text evidence="2">Belongs to the COG8 family.</text>
</comment>
<dbReference type="InterPro" id="IPR007255">
    <property type="entry name" value="COG8"/>
</dbReference>
<dbReference type="EMBL" id="OA882116">
    <property type="protein sequence ID" value="CAD7272979.1"/>
    <property type="molecule type" value="Genomic_DNA"/>
</dbReference>
<keyword evidence="5" id="KW-0653">Protein transport</keyword>
<dbReference type="GO" id="GO:0000139">
    <property type="term" value="C:Golgi membrane"/>
    <property type="evidence" value="ECO:0007669"/>
    <property type="project" value="UniProtKB-SubCell"/>
</dbReference>
<dbReference type="PANTHER" id="PTHR21311">
    <property type="entry name" value="CONSERVED OLIGOMERIC GOLGI COMPLEX COMPONENT 8"/>
    <property type="match status" value="1"/>
</dbReference>
<evidence type="ECO:0000256" key="2">
    <source>
        <dbReference type="ARBA" id="ARBA00006419"/>
    </source>
</evidence>